<dbReference type="Proteomes" id="UP001165986">
    <property type="component" value="Unassembled WGS sequence"/>
</dbReference>
<dbReference type="Gene3D" id="2.160.20.80">
    <property type="entry name" value="E3 ubiquitin-protein ligase SopA"/>
    <property type="match status" value="2"/>
</dbReference>
<dbReference type="InterPro" id="IPR007111">
    <property type="entry name" value="NACHT_NTPase"/>
</dbReference>
<dbReference type="InterPro" id="IPR051082">
    <property type="entry name" value="Pentapeptide-BTB/POZ_domain"/>
</dbReference>
<proteinExistence type="predicted"/>
<evidence type="ECO:0000259" key="1">
    <source>
        <dbReference type="Pfam" id="PF05729"/>
    </source>
</evidence>
<dbReference type="Pfam" id="PF05729">
    <property type="entry name" value="NACHT"/>
    <property type="match status" value="1"/>
</dbReference>
<dbReference type="Pfam" id="PF22735">
    <property type="entry name" value="NNH3"/>
    <property type="match status" value="1"/>
</dbReference>
<name>A0AA40SYX3_9NOST</name>
<gene>
    <name evidence="3" type="ORF">FNW02_18830</name>
</gene>
<feature type="domain" description="NACHT N-terminal Helical" evidence="2">
    <location>
        <begin position="46"/>
        <end position="257"/>
    </location>
</feature>
<dbReference type="InterPro" id="IPR027417">
    <property type="entry name" value="P-loop_NTPase"/>
</dbReference>
<dbReference type="PANTHER" id="PTHR14136:SF17">
    <property type="entry name" value="BTB_POZ DOMAIN-CONTAINING PROTEIN KCTD9"/>
    <property type="match status" value="1"/>
</dbReference>
<dbReference type="InterPro" id="IPR054568">
    <property type="entry name" value="NNH3"/>
</dbReference>
<organism evidence="3 4">
    <name type="scientific">Komarekiella delphini-convector SJRDD-AB1</name>
    <dbReference type="NCBI Taxonomy" id="2593771"/>
    <lineage>
        <taxon>Bacteria</taxon>
        <taxon>Bacillati</taxon>
        <taxon>Cyanobacteriota</taxon>
        <taxon>Cyanophyceae</taxon>
        <taxon>Nostocales</taxon>
        <taxon>Nostocaceae</taxon>
        <taxon>Komarekiella</taxon>
        <taxon>Komarekiella delphini-convector</taxon>
    </lineage>
</organism>
<sequence length="982" mass="111280">MNKPLSQFWKRLVAPFSSEMLETTAESSKAVLELGTTLQEQGTKLELLKPLVEQSDSLLDVLCSPVAQVVGAGLPFVSIAIALLKFYREKTHTEPTLEDCVVLISQAAYLESFTEIIADHQQLLASWNSQQHSDQALKKALKELDDFELDADAAKRAIASFPESQLVKHFNKVLSARLQQAGLTQPEAEDFTASVARNTEIYFLQALAAARNSVQPLADLYSNGGIEVIKKYGSIQDYLEQEIESKPKENVFSESFTYKDIYVKPQARKIDPNGNINDSSKLIDLENWVKNTLFDKDLNIQRKVIFIQGGPGRGKSIFCRMFADLVRLDLYRRWTPILIRLRDIEVFQPSLEETLRSRLKSKCHFALRDDWLIDPHIRFLFILDGFDELRIERSNNPSVERFIRQVGTFQEDYAQKHRVIITGRAMALHGIDRLPANLERVEIAEMDTELQNQWFNNWRQQFPTDKTTAFQEFLQNAQSCPYQVKELAKEPLLLYMLTAMHRDDKLDISKFEQATGTAAKILVYEQALDWVLTKQRSDSRHPDLNYELTRQNPEALQRILAEAAVCVVQSGGESASMQMVKARLQQDDEAKELIAKAEKELREESLKTALSAFYLKSNDDGGVEFFHKSFREFLCAERLKQSLEEWTEPGRRGKTFNVDEQQLHWDIYDLFGYGGLTPEIVEYLMGLLVTSAEFPPVELFQRLESFYLRWCDGEFMDTPPENFPQKKMRLLQEQGIKQGQRQVDIYAGLNVMILLLELHRYAQQRDDLKKQIIFYPSGKSEENSISSTQLLRIINYSDCFQFGTFNNVVGQFLRGADLSGTNLSGADLSRAVLSRADLTRAYLTRADLSDADLSRADLSDADLTRADLSGADLGRADLRGADLKRADLSRADLRGAYLRGAVLCGAYLKCADLSRADLRGAYLSGTNLSGADLSGAHLSGAHLSDEVFGDIHWDENTNWENVQGLDTAKNVPEALKQQLGLS</sequence>
<dbReference type="SUPFAM" id="SSF52540">
    <property type="entry name" value="P-loop containing nucleoside triphosphate hydrolases"/>
    <property type="match status" value="1"/>
</dbReference>
<evidence type="ECO:0000313" key="4">
    <source>
        <dbReference type="Proteomes" id="UP001165986"/>
    </source>
</evidence>
<accession>A0AA40SYX3</accession>
<evidence type="ECO:0000313" key="3">
    <source>
        <dbReference type="EMBL" id="MBD6617826.1"/>
    </source>
</evidence>
<evidence type="ECO:0000259" key="2">
    <source>
        <dbReference type="Pfam" id="PF22735"/>
    </source>
</evidence>
<dbReference type="EMBL" id="VJXY01000020">
    <property type="protein sequence ID" value="MBD6617826.1"/>
    <property type="molecule type" value="Genomic_DNA"/>
</dbReference>
<dbReference type="Gene3D" id="3.40.50.300">
    <property type="entry name" value="P-loop containing nucleotide triphosphate hydrolases"/>
    <property type="match status" value="1"/>
</dbReference>
<dbReference type="PANTHER" id="PTHR14136">
    <property type="entry name" value="BTB_POZ DOMAIN-CONTAINING PROTEIN KCTD9"/>
    <property type="match status" value="1"/>
</dbReference>
<protein>
    <submittedName>
        <fullName evidence="3">NACHT domain-containing protein</fullName>
    </submittedName>
</protein>
<keyword evidence="4" id="KW-1185">Reference proteome</keyword>
<dbReference type="Pfam" id="PF00805">
    <property type="entry name" value="Pentapeptide"/>
    <property type="match status" value="2"/>
</dbReference>
<reference evidence="3" key="1">
    <citation type="submission" date="2019-07" db="EMBL/GenBank/DDBJ databases">
        <title>Toxilogical consequences of a new and cryptic species of cyanobacteria (Komarekiella delphini-convector) recovered from the epidermis of a bottlenose dolphin and 1500 ft. in the air.</title>
        <authorList>
            <person name="Brown A.O."/>
            <person name="Dvorak P."/>
            <person name="Villanueva C.D."/>
            <person name="Foss A.J."/>
            <person name="Garvey A.D."/>
            <person name="Gibson Q.A."/>
            <person name="Johansen J.R."/>
            <person name="Casamatta D.A."/>
        </authorList>
    </citation>
    <scope>NUCLEOTIDE SEQUENCE</scope>
    <source>
        <strain evidence="3">SJRDD-AB1</strain>
    </source>
</reference>
<dbReference type="InterPro" id="IPR001646">
    <property type="entry name" value="5peptide_repeat"/>
</dbReference>
<feature type="domain" description="NACHT" evidence="1">
    <location>
        <begin position="304"/>
        <end position="458"/>
    </location>
</feature>
<dbReference type="AlphaFoldDB" id="A0AA40SYX3"/>
<comment type="caution">
    <text evidence="3">The sequence shown here is derived from an EMBL/GenBank/DDBJ whole genome shotgun (WGS) entry which is preliminary data.</text>
</comment>
<dbReference type="SUPFAM" id="SSF141571">
    <property type="entry name" value="Pentapeptide repeat-like"/>
    <property type="match status" value="1"/>
</dbReference>
<dbReference type="RefSeq" id="WP_191759040.1">
    <property type="nucleotide sequence ID" value="NZ_VJXY01000020.1"/>
</dbReference>